<dbReference type="Proteomes" id="UP001140074">
    <property type="component" value="Unassembled WGS sequence"/>
</dbReference>
<keyword evidence="2" id="KW-1185">Reference proteome</keyword>
<protein>
    <submittedName>
        <fullName evidence="1">Uncharacterized protein</fullName>
    </submittedName>
</protein>
<gene>
    <name evidence="1" type="ORF">GGH94_003145</name>
</gene>
<evidence type="ECO:0000313" key="1">
    <source>
        <dbReference type="EMBL" id="KAJ2864111.1"/>
    </source>
</evidence>
<evidence type="ECO:0000313" key="2">
    <source>
        <dbReference type="Proteomes" id="UP001140074"/>
    </source>
</evidence>
<organism evidence="1 2">
    <name type="scientific">Coemansia aciculifera</name>
    <dbReference type="NCBI Taxonomy" id="417176"/>
    <lineage>
        <taxon>Eukaryota</taxon>
        <taxon>Fungi</taxon>
        <taxon>Fungi incertae sedis</taxon>
        <taxon>Zoopagomycota</taxon>
        <taxon>Kickxellomycotina</taxon>
        <taxon>Kickxellomycetes</taxon>
        <taxon>Kickxellales</taxon>
        <taxon>Kickxellaceae</taxon>
        <taxon>Coemansia</taxon>
    </lineage>
</organism>
<comment type="caution">
    <text evidence="1">The sequence shown here is derived from an EMBL/GenBank/DDBJ whole genome shotgun (WGS) entry which is preliminary data.</text>
</comment>
<dbReference type="EMBL" id="JANBUY010000099">
    <property type="protein sequence ID" value="KAJ2864111.1"/>
    <property type="molecule type" value="Genomic_DNA"/>
</dbReference>
<accession>A0A9W8M4S4</accession>
<name>A0A9W8M4S4_9FUNG</name>
<sequence length="356" mass="39167">MIRALSTPSLHGLGHCRQLATKAGTSALVAYKLRMPAKSQRLVPSTRKVTIGSQREAYPATYHMGLFPWLLSAERQRVPADDLEVHAAHEEHWKSACVGEGGLVEQVLRYAPLPVRRRLAHELNMYIARAALGTQAMDDVCQGAALALRRITGLLSSASSTGGQEAEVGLAQVLTRALLDRYTDDLRRLRTDRVRLELDIADIHSARIHQLRTQSGSVEALAALETAVVAEKAAKGSGKSRLSALRAGLARQSFSFSRTLGAVRAAPATASSCKELREAVRVRVDVELRVDMRYRLVGGREETIVDDNATRNLMLTLESTRQDQGSKLEWRVADIDYLLSSELRIQQEFAEAHIAC</sequence>
<reference evidence="1" key="1">
    <citation type="submission" date="2022-07" db="EMBL/GenBank/DDBJ databases">
        <title>Phylogenomic reconstructions and comparative analyses of Kickxellomycotina fungi.</title>
        <authorList>
            <person name="Reynolds N.K."/>
            <person name="Stajich J.E."/>
            <person name="Barry K."/>
            <person name="Grigoriev I.V."/>
            <person name="Crous P."/>
            <person name="Smith M.E."/>
        </authorList>
    </citation>
    <scope>NUCLEOTIDE SEQUENCE</scope>
    <source>
        <strain evidence="1">RSA 476</strain>
    </source>
</reference>
<proteinExistence type="predicted"/>
<dbReference type="AlphaFoldDB" id="A0A9W8M4S4"/>